<gene>
    <name evidence="1" type="ORF">KC729_10435</name>
</gene>
<dbReference type="InterPro" id="IPR034660">
    <property type="entry name" value="DinB/YfiT-like"/>
</dbReference>
<evidence type="ECO:0000313" key="2">
    <source>
        <dbReference type="Proteomes" id="UP000697710"/>
    </source>
</evidence>
<dbReference type="AlphaFoldDB" id="A0A956M196"/>
<dbReference type="Proteomes" id="UP000697710">
    <property type="component" value="Unassembled WGS sequence"/>
</dbReference>
<sequence length="76" mass="8287">MGMGAEFLQRPGRPGPWGGVMDEYARAAAELCSTLERVPDDDFARERESPDPDTTSLRAIAVHCVNAAYGYSNAIR</sequence>
<feature type="non-terminal residue" evidence="1">
    <location>
        <position position="76"/>
    </location>
</feature>
<dbReference type="EMBL" id="JAGQHR010000298">
    <property type="protein sequence ID" value="MCA9728090.1"/>
    <property type="molecule type" value="Genomic_DNA"/>
</dbReference>
<evidence type="ECO:0000313" key="1">
    <source>
        <dbReference type="EMBL" id="MCA9728090.1"/>
    </source>
</evidence>
<reference evidence="1" key="2">
    <citation type="journal article" date="2021" name="Microbiome">
        <title>Successional dynamics and alternative stable states in a saline activated sludge microbial community over 9 years.</title>
        <authorList>
            <person name="Wang Y."/>
            <person name="Ye J."/>
            <person name="Ju F."/>
            <person name="Liu L."/>
            <person name="Boyd J.A."/>
            <person name="Deng Y."/>
            <person name="Parks D.H."/>
            <person name="Jiang X."/>
            <person name="Yin X."/>
            <person name="Woodcroft B.J."/>
            <person name="Tyson G.W."/>
            <person name="Hugenholtz P."/>
            <person name="Polz M.F."/>
            <person name="Zhang T."/>
        </authorList>
    </citation>
    <scope>NUCLEOTIDE SEQUENCE</scope>
    <source>
        <strain evidence="1">HKST-UBA01</strain>
    </source>
</reference>
<name>A0A956M196_UNCEI</name>
<dbReference type="SUPFAM" id="SSF109854">
    <property type="entry name" value="DinB/YfiT-like putative metalloenzymes"/>
    <property type="match status" value="1"/>
</dbReference>
<organism evidence="1 2">
    <name type="scientific">Eiseniibacteriota bacterium</name>
    <dbReference type="NCBI Taxonomy" id="2212470"/>
    <lineage>
        <taxon>Bacteria</taxon>
        <taxon>Candidatus Eiseniibacteriota</taxon>
    </lineage>
</organism>
<comment type="caution">
    <text evidence="1">The sequence shown here is derived from an EMBL/GenBank/DDBJ whole genome shotgun (WGS) entry which is preliminary data.</text>
</comment>
<reference evidence="1" key="1">
    <citation type="submission" date="2020-04" db="EMBL/GenBank/DDBJ databases">
        <authorList>
            <person name="Zhang T."/>
        </authorList>
    </citation>
    <scope>NUCLEOTIDE SEQUENCE</scope>
    <source>
        <strain evidence="1">HKST-UBA01</strain>
    </source>
</reference>
<evidence type="ECO:0008006" key="3">
    <source>
        <dbReference type="Google" id="ProtNLM"/>
    </source>
</evidence>
<accession>A0A956M196</accession>
<proteinExistence type="predicted"/>
<protein>
    <recommendedName>
        <fullName evidence="3">DinB family protein</fullName>
    </recommendedName>
</protein>